<dbReference type="VEuPathDB" id="ToxoDB:TGDOM2_399460"/>
<dbReference type="Proteomes" id="UP000028837">
    <property type="component" value="Unassembled WGS sequence"/>
</dbReference>
<comment type="caution">
    <text evidence="2">The sequence shown here is derived from an EMBL/GenBank/DDBJ whole genome shotgun (WGS) entry which is preliminary data.</text>
</comment>
<feature type="non-terminal residue" evidence="2">
    <location>
        <position position="166"/>
    </location>
</feature>
<accession>A0A086K6H9</accession>
<sequence length="166" mass="17914">MNNVFCLRGRTAFHVGAKGQKENASTVTTVLTGSAERKLETAQRMVVSSVDLRNGHQHKGCAEFMILSLKLYLCQRFTGVSVRVPTKSYSVSSVLWPSFSSRGLGSGEAATNGDRGETEEETGSLAFGRGEEGAVAAEWLLREMTKHGDVGPNAVTLTTTLEAFRK</sequence>
<evidence type="ECO:0000256" key="1">
    <source>
        <dbReference type="SAM" id="MobiDB-lite"/>
    </source>
</evidence>
<evidence type="ECO:0000313" key="2">
    <source>
        <dbReference type="EMBL" id="KFG39997.1"/>
    </source>
</evidence>
<gene>
    <name evidence="2" type="ORF">TGDOM2_399460</name>
</gene>
<feature type="region of interest" description="Disordered" evidence="1">
    <location>
        <begin position="103"/>
        <end position="123"/>
    </location>
</feature>
<name>A0A086K6H9_TOXGO</name>
<evidence type="ECO:0000313" key="3">
    <source>
        <dbReference type="Proteomes" id="UP000028837"/>
    </source>
</evidence>
<proteinExistence type="predicted"/>
<organism evidence="2 3">
    <name type="scientific">Toxoplasma gondii GAB2-2007-GAL-DOM2</name>
    <dbReference type="NCBI Taxonomy" id="1130820"/>
    <lineage>
        <taxon>Eukaryota</taxon>
        <taxon>Sar</taxon>
        <taxon>Alveolata</taxon>
        <taxon>Apicomplexa</taxon>
        <taxon>Conoidasida</taxon>
        <taxon>Coccidia</taxon>
        <taxon>Eucoccidiorida</taxon>
        <taxon>Eimeriorina</taxon>
        <taxon>Sarcocystidae</taxon>
        <taxon>Toxoplasma</taxon>
    </lineage>
</organism>
<dbReference type="AlphaFoldDB" id="A0A086K6H9"/>
<reference evidence="2 3" key="1">
    <citation type="submission" date="2014-02" db="EMBL/GenBank/DDBJ databases">
        <authorList>
            <person name="Sibley D."/>
            <person name="Venepally P."/>
            <person name="Karamycheva S."/>
            <person name="Hadjithomas M."/>
            <person name="Khan A."/>
            <person name="Brunk B."/>
            <person name="Roos D."/>
            <person name="Caler E."/>
            <person name="Lorenzi H."/>
        </authorList>
    </citation>
    <scope>NUCLEOTIDE SEQUENCE [LARGE SCALE GENOMIC DNA]</scope>
    <source>
        <strain evidence="2 3">GAB2-2007-GAL-DOM2</strain>
    </source>
</reference>
<protein>
    <submittedName>
        <fullName evidence="2">Uncharacterized protein</fullName>
    </submittedName>
</protein>
<dbReference type="EMBL" id="AHZU02000801">
    <property type="protein sequence ID" value="KFG39997.1"/>
    <property type="molecule type" value="Genomic_DNA"/>
</dbReference>